<reference evidence="2 3" key="1">
    <citation type="journal article" date="2024" name="Int. J. Syst. Evol. Microbiol.">
        <title>Virgibacillus tibetensis sp. nov., isolated from salt lake on the Tibetan Plateau of China.</title>
        <authorList>
            <person name="Phurbu D."/>
            <person name="Liu Z.-X."/>
            <person name="Wang R."/>
            <person name="Zheng Y.-Y."/>
            <person name="Liu H.-C."/>
            <person name="Zhou Y.-G."/>
            <person name="Yu Y.-J."/>
            <person name="Li A.-H."/>
        </authorList>
    </citation>
    <scope>NUCLEOTIDE SEQUENCE [LARGE SCALE GENOMIC DNA]</scope>
    <source>
        <strain evidence="2 3">C22-A2</strain>
    </source>
</reference>
<organism evidence="2 3">
    <name type="scientific">Virgibacillus tibetensis</name>
    <dbReference type="NCBI Taxonomy" id="3042313"/>
    <lineage>
        <taxon>Bacteria</taxon>
        <taxon>Bacillati</taxon>
        <taxon>Bacillota</taxon>
        <taxon>Bacilli</taxon>
        <taxon>Bacillales</taxon>
        <taxon>Bacillaceae</taxon>
        <taxon>Virgibacillus</taxon>
    </lineage>
</organism>
<keyword evidence="3" id="KW-1185">Reference proteome</keyword>
<feature type="transmembrane region" description="Helical" evidence="1">
    <location>
        <begin position="35"/>
        <end position="56"/>
    </location>
</feature>
<proteinExistence type="predicted"/>
<accession>A0ABU6KEN3</accession>
<comment type="caution">
    <text evidence="2">The sequence shown here is derived from an EMBL/GenBank/DDBJ whole genome shotgun (WGS) entry which is preliminary data.</text>
</comment>
<dbReference type="EMBL" id="JARZFX010000003">
    <property type="protein sequence ID" value="MEC5423786.1"/>
    <property type="molecule type" value="Genomic_DNA"/>
</dbReference>
<dbReference type="RefSeq" id="WP_327607353.1">
    <property type="nucleotide sequence ID" value="NZ_JARZFX010000003.1"/>
</dbReference>
<keyword evidence="1" id="KW-0812">Transmembrane</keyword>
<evidence type="ECO:0000313" key="2">
    <source>
        <dbReference type="EMBL" id="MEC5423786.1"/>
    </source>
</evidence>
<feature type="transmembrane region" description="Helical" evidence="1">
    <location>
        <begin position="76"/>
        <end position="101"/>
    </location>
</feature>
<dbReference type="Proteomes" id="UP001335737">
    <property type="component" value="Unassembled WGS sequence"/>
</dbReference>
<evidence type="ECO:0000313" key="3">
    <source>
        <dbReference type="Proteomes" id="UP001335737"/>
    </source>
</evidence>
<gene>
    <name evidence="2" type="ORF">QGM71_09810</name>
</gene>
<protein>
    <submittedName>
        <fullName evidence="2">Uncharacterized protein</fullName>
    </submittedName>
</protein>
<keyword evidence="1" id="KW-0472">Membrane</keyword>
<sequence>METLSTSFWIFYYIFLFLTLAISTFCYIRQLLSTISVIALILSLATPLISFVFSVQRTEGVNEYHYLVSQIQEKDAWAIFISLGYTYLIVWWIVLLTKLFIHFEIGKHCKNLYIKLSDQTKKILKKSSS</sequence>
<keyword evidence="1" id="KW-1133">Transmembrane helix</keyword>
<name>A0ABU6KEN3_9BACI</name>
<evidence type="ECO:0000256" key="1">
    <source>
        <dbReference type="SAM" id="Phobius"/>
    </source>
</evidence>
<feature type="transmembrane region" description="Helical" evidence="1">
    <location>
        <begin position="6"/>
        <end position="28"/>
    </location>
</feature>